<dbReference type="EMBL" id="CP013652">
    <property type="protein sequence ID" value="ALS24684.1"/>
    <property type="molecule type" value="Genomic_DNA"/>
</dbReference>
<sequence>MIQIDVFSDMVCPWCRIGKKNLQDALAAWGPKDEVEIHFRAFELDSTLPAEGLPFQDAMIRKMGGNAASLKQMTDRVTQAGEAVGVTFRFDQVTRMPNTKLAHRLTALLPASEQEAMIDAIMNAYFEQGQDIAQLDILLGIAASLGHDPVHLREQLEQGKGSDKVTHDQTAARQIGVTGVPFFVFNNKYSLSGAYPPAELIKVLEKVAAE</sequence>
<reference evidence="3" key="1">
    <citation type="submission" date="2015-12" db="EMBL/GenBank/DDBJ databases">
        <title>Complete genome sequences of two moderately thermophilic Paenibacillus species.</title>
        <authorList>
            <person name="Butler R.III."/>
            <person name="Wang J."/>
            <person name="Stark B.C."/>
            <person name="Pombert J.-F."/>
        </authorList>
    </citation>
    <scope>NUCLEOTIDE SEQUENCE [LARGE SCALE GENOMIC DNA]</scope>
    <source>
        <strain evidence="3">32O-Y</strain>
    </source>
</reference>
<organism evidence="2 3">
    <name type="scientific">Paenibacillus naphthalenovorans</name>
    <dbReference type="NCBI Taxonomy" id="162209"/>
    <lineage>
        <taxon>Bacteria</taxon>
        <taxon>Bacillati</taxon>
        <taxon>Bacillota</taxon>
        <taxon>Bacilli</taxon>
        <taxon>Bacillales</taxon>
        <taxon>Paenibacillaceae</taxon>
        <taxon>Paenibacillus</taxon>
    </lineage>
</organism>
<evidence type="ECO:0000259" key="1">
    <source>
        <dbReference type="Pfam" id="PF01323"/>
    </source>
</evidence>
<dbReference type="InterPro" id="IPR036249">
    <property type="entry name" value="Thioredoxin-like_sf"/>
</dbReference>
<dbReference type="Pfam" id="PF01323">
    <property type="entry name" value="DSBA"/>
    <property type="match status" value="1"/>
</dbReference>
<dbReference type="PATRIC" id="fig|162209.4.peg.4644"/>
<dbReference type="Gene3D" id="3.40.30.10">
    <property type="entry name" value="Glutaredoxin"/>
    <property type="match status" value="1"/>
</dbReference>
<dbReference type="PANTHER" id="PTHR13887">
    <property type="entry name" value="GLUTATHIONE S-TRANSFERASE KAPPA"/>
    <property type="match status" value="1"/>
</dbReference>
<dbReference type="STRING" id="162209.IJ22_43980"/>
<dbReference type="PANTHER" id="PTHR13887:SF41">
    <property type="entry name" value="THIOREDOXIN SUPERFAMILY PROTEIN"/>
    <property type="match status" value="1"/>
</dbReference>
<name>A0A0U2UNR5_9BACL</name>
<dbReference type="KEGG" id="pnp:IJ22_43980"/>
<protein>
    <submittedName>
        <fullName evidence="2">DSBA oxidoreductase</fullName>
    </submittedName>
</protein>
<feature type="domain" description="DSBA-like thioredoxin" evidence="1">
    <location>
        <begin position="3"/>
        <end position="200"/>
    </location>
</feature>
<gene>
    <name evidence="2" type="ORF">IJ22_43980</name>
</gene>
<evidence type="ECO:0000313" key="3">
    <source>
        <dbReference type="Proteomes" id="UP000061660"/>
    </source>
</evidence>
<reference evidence="2 3" key="2">
    <citation type="journal article" date="2016" name="Genome Announc.">
        <title>Complete Genome Sequences of Two Interactive Moderate Thermophiles, Paenibacillus napthalenovorans 32O-Y and Paenibacillus sp. 32O-W.</title>
        <authorList>
            <person name="Butler R.R.III."/>
            <person name="Wang J."/>
            <person name="Stark B.C."/>
            <person name="Pombert J.F."/>
        </authorList>
    </citation>
    <scope>NUCLEOTIDE SEQUENCE [LARGE SCALE GENOMIC DNA]</scope>
    <source>
        <strain evidence="2 3">32O-Y</strain>
    </source>
</reference>
<dbReference type="Proteomes" id="UP000061660">
    <property type="component" value="Chromosome"/>
</dbReference>
<dbReference type="CDD" id="cd03024">
    <property type="entry name" value="DsbA_FrnE"/>
    <property type="match status" value="1"/>
</dbReference>
<keyword evidence="3" id="KW-1185">Reference proteome</keyword>
<dbReference type="AlphaFoldDB" id="A0A0U2UNR5"/>
<dbReference type="SUPFAM" id="SSF52833">
    <property type="entry name" value="Thioredoxin-like"/>
    <property type="match status" value="1"/>
</dbReference>
<accession>A0A0U2UNR5</accession>
<dbReference type="RefSeq" id="WP_235594191.1">
    <property type="nucleotide sequence ID" value="NZ_CP013652.1"/>
</dbReference>
<proteinExistence type="predicted"/>
<dbReference type="InterPro" id="IPR001853">
    <property type="entry name" value="DSBA-like_thioredoxin_dom"/>
</dbReference>
<dbReference type="GO" id="GO:0016491">
    <property type="term" value="F:oxidoreductase activity"/>
    <property type="evidence" value="ECO:0007669"/>
    <property type="project" value="InterPro"/>
</dbReference>
<evidence type="ECO:0000313" key="2">
    <source>
        <dbReference type="EMBL" id="ALS24684.1"/>
    </source>
</evidence>